<sequence length="165" mass="18255">MAKKQAERLKQTVTRTTLAVSLLVGVMLLIGGLLLDQRPAKADDVVVYKSPTCGCCKAWVSHLRENGFKVTVHDRRNMDPIKRKMGVPRRLQSCHTAQVGEYVIEGHVPAADIVRLLREKPLVKGLTAPGMPMGSPGMEGPRKDPYEVLTFQPDGKTSVYARHNQ</sequence>
<dbReference type="Proteomes" id="UP000094849">
    <property type="component" value="Unassembled WGS sequence"/>
</dbReference>
<comment type="caution">
    <text evidence="1">The sequence shown here is derived from an EMBL/GenBank/DDBJ whole genome shotgun (WGS) entry which is preliminary data.</text>
</comment>
<reference evidence="1 2" key="1">
    <citation type="submission" date="2016-03" db="EMBL/GenBank/DDBJ databases">
        <title>Chemosynthetic sulphur-oxidizing symbionts of marine invertebrate animals are capable of nitrogen fixation.</title>
        <authorList>
            <person name="Petersen J.M."/>
            <person name="Kemper A."/>
            <person name="Gruber-Vodicka H."/>
            <person name="Cardini U."/>
            <person name="Geest Mvander."/>
            <person name="Kleiner M."/>
            <person name="Bulgheresi S."/>
            <person name="Fussmann M."/>
            <person name="Herbold C."/>
            <person name="Seah B.K.B."/>
            <person name="Antony C.Paul."/>
            <person name="Liu D."/>
            <person name="Belitz A."/>
            <person name="Weber M."/>
        </authorList>
    </citation>
    <scope>NUCLEOTIDE SEQUENCE [LARGE SCALE GENOMIC DNA]</scope>
    <source>
        <strain evidence="1">G_D</strain>
    </source>
</reference>
<dbReference type="EMBL" id="LVJZ01000003">
    <property type="protein sequence ID" value="ODB97745.1"/>
    <property type="molecule type" value="Genomic_DNA"/>
</dbReference>
<proteinExistence type="predicted"/>
<dbReference type="Pfam" id="PF04214">
    <property type="entry name" value="DUF411"/>
    <property type="match status" value="1"/>
</dbReference>
<keyword evidence="2" id="KW-1185">Reference proteome</keyword>
<dbReference type="AlphaFoldDB" id="A0A1E2UT97"/>
<evidence type="ECO:0000313" key="2">
    <source>
        <dbReference type="Proteomes" id="UP000094849"/>
    </source>
</evidence>
<organism evidence="1 2">
    <name type="scientific">Candidatus Thiodiazotropha endoloripes</name>
    <dbReference type="NCBI Taxonomy" id="1818881"/>
    <lineage>
        <taxon>Bacteria</taxon>
        <taxon>Pseudomonadati</taxon>
        <taxon>Pseudomonadota</taxon>
        <taxon>Gammaproteobacteria</taxon>
        <taxon>Chromatiales</taxon>
        <taxon>Sedimenticolaceae</taxon>
        <taxon>Candidatus Thiodiazotropha</taxon>
    </lineage>
</organism>
<dbReference type="STRING" id="1818881.A3196_13830"/>
<protein>
    <submittedName>
        <fullName evidence="1">CopG family transcriptional regulator</fullName>
    </submittedName>
</protein>
<name>A0A1E2UT97_9GAMM</name>
<evidence type="ECO:0000313" key="1">
    <source>
        <dbReference type="EMBL" id="ODB97745.1"/>
    </source>
</evidence>
<gene>
    <name evidence="1" type="ORF">A3196_13830</name>
</gene>
<accession>A0A1E2UT97</accession>
<dbReference type="InterPro" id="IPR007332">
    <property type="entry name" value="DUF411"/>
</dbReference>
<dbReference type="RefSeq" id="WP_069024609.1">
    <property type="nucleotide sequence ID" value="NZ_LVJZ01000003.1"/>
</dbReference>
<dbReference type="InterPro" id="IPR036249">
    <property type="entry name" value="Thioredoxin-like_sf"/>
</dbReference>
<dbReference type="SUPFAM" id="SSF52833">
    <property type="entry name" value="Thioredoxin-like"/>
    <property type="match status" value="1"/>
</dbReference>